<keyword evidence="3" id="KW-0436">Ligase</keyword>
<dbReference type="Gene3D" id="3.30.559.10">
    <property type="entry name" value="Chloramphenicol acetyltransferase-like domain"/>
    <property type="match status" value="1"/>
</dbReference>
<dbReference type="PROSITE" id="PS50075">
    <property type="entry name" value="CARRIER"/>
    <property type="match status" value="2"/>
</dbReference>
<dbReference type="InterPro" id="IPR045851">
    <property type="entry name" value="AMP-bd_C_sf"/>
</dbReference>
<dbReference type="VEuPathDB" id="FungiDB:P168DRAFT_264388"/>
<dbReference type="Gene3D" id="1.10.1200.10">
    <property type="entry name" value="ACP-like"/>
    <property type="match status" value="2"/>
</dbReference>
<dbReference type="OrthoDB" id="416786at2759"/>
<dbReference type="EMBL" id="MSFM01000002">
    <property type="protein sequence ID" value="PKY07395.1"/>
    <property type="molecule type" value="Genomic_DNA"/>
</dbReference>
<dbReference type="GO" id="GO:0005737">
    <property type="term" value="C:cytoplasm"/>
    <property type="evidence" value="ECO:0007669"/>
    <property type="project" value="TreeGrafter"/>
</dbReference>
<dbReference type="InterPro" id="IPR009081">
    <property type="entry name" value="PP-bd_ACP"/>
</dbReference>
<dbReference type="InterPro" id="IPR023213">
    <property type="entry name" value="CAT-like_dom_sf"/>
</dbReference>
<dbReference type="GO" id="GO:0016874">
    <property type="term" value="F:ligase activity"/>
    <property type="evidence" value="ECO:0007669"/>
    <property type="project" value="UniProtKB-KW"/>
</dbReference>
<evidence type="ECO:0000256" key="3">
    <source>
        <dbReference type="ARBA" id="ARBA00022598"/>
    </source>
</evidence>
<dbReference type="PANTHER" id="PTHR45527:SF1">
    <property type="entry name" value="FATTY ACID SYNTHASE"/>
    <property type="match status" value="1"/>
</dbReference>
<sequence>MPDRTVHEAIQAQCERQPHRQAVSAWDGEWTYSELEGLATHLAGLLVARTGTGQMIPLLFEKSKWAVVALLGVLKAGCAFVFLSPNDPISRLKGMCTQLQTGIVLTSPDLVSIGKELNLDVICVSSEAEEVNTQPANGSGVRVSGQDTACVLFTSGSTGTPKAVTIDHGAFCAAAISNAPVLGLDEQSRVLQFAHFAYSVSYRDILFTLMHGGSLCVPSESQRSNRLEEFIVHHEVNWMSLTPSTADLINPDRVPCVRHLVLAGEPMTPSQPAAWASRVRLLNAYGPGECAGVSATMEVAGSSIDHRVIGTGVGSSLWVVNPDDHSRLVPIGAVGELVIESPSVGRGYLHNDTQTSKAFLSQPPWLDGLLQREASRLYKTGDLVRQRSDGKLIFLGRRDTQIKIRGQRVELGEVEAHARQCLSNMTCGKGPSAAAEVIRRRDSLAPSLVLLACLACSTDALALDRFLRERLPAHMVPSAILPIDRIPTTASGKLDRRSLREIATRLLRDQVSKPGSGNQPQRMPQTDMERQLQRLWSRILHIGPITLTDNFLRLGGDSLSAMQLVTAAREESITLAVEDIFKAPRLEDMAQSAQWSTTPERDIPAFALLKPGCDLETLRRQVAVDCDVAAAGVEDILPCTPLQEGLIAMTAKQTAANVSQKVLELHGDVVLERFKRSWDTVIDAMPILRTRIVDLPSQGLVQVVLAEKPQWQTQAALESYLDKDEKSSMGLGQPLMRLALIDAKSLGGKCQCIWTIHHALYDAVSMLQVIRQVERQYRGEALGSMSPFNRFVEYTKSAIGTANTFWRDQFIDSQAASFPSLPTPSYQPLANDTLEHRESGIQWPRREITASTVIRAAWAILSARYTANPDVIFGVTVSGRQAPLPGVAELAGPTIATVPVQVRLSWDSPVGAFLHEVQRQGVETTRFEQTGLARIREIVRHAGGPMPDFQTLLVVQPPSPAEIPGASLFNETSINQLDQVDVAGLHAFSPCALMLECRLQTDGVLVRVSFDRQVIDRSQARRISQQLGALVRQLAQRSTEIVPVKYLSAASDLDIDDVCGWAIDSSPPMVDRCLHDMITEQAQQRPDAPALCAWDGHMTYGELDEMATRLAHRLVELGVAREVVVPLCFDKSMWMPVAMLAVLKAGGAFLLLDPTFPIDRRRFLCRKVDASLVLGSSTISPPGEQLGLTFLVVNGDLVSGLPAVSHDTLTSRASPSSAALVLSTSGSTGDPKACVVEHRSYVTSALHHAPVLGIDATTRLFQFSSYSFAASFFEHLFPLLQGGCVCIPSDQQRREDVGRCIRESEATWSFMTATVLSTISPNVVPSLKTLCVGGEPIHPNQIQAWSDRVHLRQTWGCAEICLVASEQLNAHSHPGDIGHGITARCWIVTDDGTQLAPVGAPGDIVVEGPVVGRAYIGNPDKTTATFIAPPPWRKALGLPIAKESRFYVTGDQAILRSDGQMRLLGRKDAQVKLRGQRLELGEVEHHLRQTMATNTVAADLIVPQGSDSPILAAFITIDVDSQNPPEVRDSLARLTAGVTDQIARFLPPYMVPTVFLPVDQIPRTVTGKTDRRRLREIGSRWTLGQLAELQPSRGDRRTPATPTEQRLQSMWAAVLQVDPQAIAADDDFLRLGGNSISAMRLVRMMRGEQWNLSVVDLFKSPVLSDLAAMIDSRLA</sequence>
<dbReference type="CDD" id="cd05918">
    <property type="entry name" value="A_NRPS_SidN3_like"/>
    <property type="match status" value="2"/>
</dbReference>
<dbReference type="Pfam" id="PF00501">
    <property type="entry name" value="AMP-binding"/>
    <property type="match status" value="2"/>
</dbReference>
<dbReference type="InterPro" id="IPR042099">
    <property type="entry name" value="ANL_N_sf"/>
</dbReference>
<name>A0A2I1DBY0_ASPC2</name>
<dbReference type="SUPFAM" id="SSF52777">
    <property type="entry name" value="CoA-dependent acyltransferases"/>
    <property type="match status" value="2"/>
</dbReference>
<dbReference type="Pfam" id="PF00668">
    <property type="entry name" value="Condensation"/>
    <property type="match status" value="1"/>
</dbReference>
<dbReference type="Gene3D" id="3.40.50.12780">
    <property type="entry name" value="N-terminal domain of ligase-like"/>
    <property type="match status" value="2"/>
</dbReference>
<dbReference type="InterPro" id="IPR020845">
    <property type="entry name" value="AMP-binding_CS"/>
</dbReference>
<evidence type="ECO:0000259" key="5">
    <source>
        <dbReference type="PROSITE" id="PS50075"/>
    </source>
</evidence>
<comment type="similarity">
    <text evidence="4">Belongs to the NRP synthetase family.</text>
</comment>
<dbReference type="NCBIfam" id="TIGR01733">
    <property type="entry name" value="AA-adenyl-dom"/>
    <property type="match status" value="1"/>
</dbReference>
<dbReference type="GO" id="GO:0044550">
    <property type="term" value="P:secondary metabolite biosynthetic process"/>
    <property type="evidence" value="ECO:0007669"/>
    <property type="project" value="TreeGrafter"/>
</dbReference>
<evidence type="ECO:0000256" key="4">
    <source>
        <dbReference type="ARBA" id="ARBA00029454"/>
    </source>
</evidence>
<keyword evidence="7" id="KW-1185">Reference proteome</keyword>
<proteinExistence type="inferred from homology"/>
<dbReference type="CDD" id="cd19545">
    <property type="entry name" value="FUM14_C_NRPS-like"/>
    <property type="match status" value="1"/>
</dbReference>
<dbReference type="PROSITE" id="PS00012">
    <property type="entry name" value="PHOSPHOPANTETHEINE"/>
    <property type="match status" value="2"/>
</dbReference>
<dbReference type="InterPro" id="IPR000873">
    <property type="entry name" value="AMP-dep_synth/lig_dom"/>
</dbReference>
<organism evidence="6 7">
    <name type="scientific">Aspergillus campestris (strain IBT 28561)</name>
    <dbReference type="NCBI Taxonomy" id="1392248"/>
    <lineage>
        <taxon>Eukaryota</taxon>
        <taxon>Fungi</taxon>
        <taxon>Dikarya</taxon>
        <taxon>Ascomycota</taxon>
        <taxon>Pezizomycotina</taxon>
        <taxon>Eurotiomycetes</taxon>
        <taxon>Eurotiomycetidae</taxon>
        <taxon>Eurotiales</taxon>
        <taxon>Aspergillaceae</taxon>
        <taxon>Aspergillus</taxon>
        <taxon>Aspergillus subgen. Circumdati</taxon>
    </lineage>
</organism>
<evidence type="ECO:0000313" key="7">
    <source>
        <dbReference type="Proteomes" id="UP000234254"/>
    </source>
</evidence>
<dbReference type="SMART" id="SM00823">
    <property type="entry name" value="PKS_PP"/>
    <property type="match status" value="1"/>
</dbReference>
<dbReference type="GeneID" id="36542381"/>
<dbReference type="InterPro" id="IPR020806">
    <property type="entry name" value="PKS_PP-bd"/>
</dbReference>
<protein>
    <submittedName>
        <fullName evidence="6">Acetyl-CoA synthetase-like protein</fullName>
    </submittedName>
</protein>
<dbReference type="InterPro" id="IPR006162">
    <property type="entry name" value="Ppantetheine_attach_site"/>
</dbReference>
<dbReference type="FunFam" id="1.10.1200.10:FF:000005">
    <property type="entry name" value="Nonribosomal peptide synthetase 1"/>
    <property type="match status" value="2"/>
</dbReference>
<dbReference type="Proteomes" id="UP000234254">
    <property type="component" value="Unassembled WGS sequence"/>
</dbReference>
<dbReference type="PROSITE" id="PS00455">
    <property type="entry name" value="AMP_BINDING"/>
    <property type="match status" value="1"/>
</dbReference>
<dbReference type="Pfam" id="PF00550">
    <property type="entry name" value="PP-binding"/>
    <property type="match status" value="2"/>
</dbReference>
<dbReference type="RefSeq" id="XP_024695989.1">
    <property type="nucleotide sequence ID" value="XM_024834857.1"/>
</dbReference>
<dbReference type="InterPro" id="IPR010071">
    <property type="entry name" value="AA_adenyl_dom"/>
</dbReference>
<feature type="domain" description="Carrier" evidence="5">
    <location>
        <begin position="523"/>
        <end position="597"/>
    </location>
</feature>
<dbReference type="GO" id="GO:0043041">
    <property type="term" value="P:amino acid activation for nonribosomal peptide biosynthetic process"/>
    <property type="evidence" value="ECO:0007669"/>
    <property type="project" value="TreeGrafter"/>
</dbReference>
<dbReference type="GO" id="GO:0031177">
    <property type="term" value="F:phosphopantetheine binding"/>
    <property type="evidence" value="ECO:0007669"/>
    <property type="project" value="InterPro"/>
</dbReference>
<dbReference type="Gene3D" id="3.30.559.30">
    <property type="entry name" value="Nonribosomal peptide synthetase, condensation domain"/>
    <property type="match status" value="1"/>
</dbReference>
<dbReference type="Gene3D" id="3.30.300.30">
    <property type="match status" value="2"/>
</dbReference>
<evidence type="ECO:0000313" key="6">
    <source>
        <dbReference type="EMBL" id="PKY07395.1"/>
    </source>
</evidence>
<gene>
    <name evidence="6" type="ORF">P168DRAFT_264388</name>
</gene>
<feature type="domain" description="Carrier" evidence="5">
    <location>
        <begin position="1598"/>
        <end position="1674"/>
    </location>
</feature>
<dbReference type="InterPro" id="IPR036736">
    <property type="entry name" value="ACP-like_sf"/>
</dbReference>
<evidence type="ECO:0000256" key="1">
    <source>
        <dbReference type="ARBA" id="ARBA00022450"/>
    </source>
</evidence>
<accession>A0A2I1DBY0</accession>
<keyword evidence="2" id="KW-0597">Phosphoprotein</keyword>
<evidence type="ECO:0000256" key="2">
    <source>
        <dbReference type="ARBA" id="ARBA00022553"/>
    </source>
</evidence>
<dbReference type="FunFam" id="3.30.300.30:FF:000015">
    <property type="entry name" value="Nonribosomal peptide synthase SidD"/>
    <property type="match status" value="1"/>
</dbReference>
<dbReference type="SUPFAM" id="SSF56801">
    <property type="entry name" value="Acetyl-CoA synthetase-like"/>
    <property type="match status" value="2"/>
</dbReference>
<keyword evidence="1" id="KW-0596">Phosphopantetheine</keyword>
<dbReference type="PANTHER" id="PTHR45527">
    <property type="entry name" value="NONRIBOSOMAL PEPTIDE SYNTHETASE"/>
    <property type="match status" value="1"/>
</dbReference>
<dbReference type="InterPro" id="IPR001242">
    <property type="entry name" value="Condensation_dom"/>
</dbReference>
<comment type="caution">
    <text evidence="6">The sequence shown here is derived from an EMBL/GenBank/DDBJ whole genome shotgun (WGS) entry which is preliminary data.</text>
</comment>
<dbReference type="SUPFAM" id="SSF47336">
    <property type="entry name" value="ACP-like"/>
    <property type="match status" value="2"/>
</dbReference>
<reference evidence="6" key="1">
    <citation type="submission" date="2016-12" db="EMBL/GenBank/DDBJ databases">
        <title>The genomes of Aspergillus section Nigri reveals drivers in fungal speciation.</title>
        <authorList>
            <consortium name="DOE Joint Genome Institute"/>
            <person name="Vesth T.C."/>
            <person name="Nybo J."/>
            <person name="Theobald S."/>
            <person name="Brandl J."/>
            <person name="Frisvad J.C."/>
            <person name="Nielsen K.F."/>
            <person name="Lyhne E.K."/>
            <person name="Kogle M.E."/>
            <person name="Kuo A."/>
            <person name="Riley R."/>
            <person name="Clum A."/>
            <person name="Nolan M."/>
            <person name="Lipzen A."/>
            <person name="Salamov A."/>
            <person name="Henrissat B."/>
            <person name="Wiebenga A."/>
            <person name="De vries R.P."/>
            <person name="Grigoriev I.V."/>
            <person name="Mortensen U.H."/>
            <person name="Andersen M.R."/>
            <person name="Baker S.E."/>
        </authorList>
    </citation>
    <scope>NUCLEOTIDE SEQUENCE</scope>
    <source>
        <strain evidence="6">IBT 28561</strain>
    </source>
</reference>